<evidence type="ECO:0000256" key="2">
    <source>
        <dbReference type="ARBA" id="ARBA00023268"/>
    </source>
</evidence>
<dbReference type="Proteomes" id="UP000621510">
    <property type="component" value="Unassembled WGS sequence"/>
</dbReference>
<dbReference type="Pfam" id="PF08659">
    <property type="entry name" value="KR"/>
    <property type="match status" value="1"/>
</dbReference>
<dbReference type="Gene3D" id="3.10.129.110">
    <property type="entry name" value="Polyketide synthase dehydratase"/>
    <property type="match status" value="1"/>
</dbReference>
<dbReference type="InterPro" id="IPR049900">
    <property type="entry name" value="PKS_mFAS_DH"/>
</dbReference>
<comment type="caution">
    <text evidence="5">The sequence shown here is derived from an EMBL/GenBank/DDBJ whole genome shotgun (WGS) entry which is preliminary data.</text>
</comment>
<keyword evidence="6" id="KW-1185">Reference proteome</keyword>
<dbReference type="RefSeq" id="WP_201858857.1">
    <property type="nucleotide sequence ID" value="NZ_JAERRG010000149.1"/>
</dbReference>
<sequence>WRCGEEVFAEVRLPGERVGEVERFGVHPALLDAAVHAVALIASEEDEGAARIPFAWSGVRLHASGASVVRVRLTRAGSDAVALEVADAAGQPVISIESLALRPISAEQLQAAQVSRYDSLFQLDWEPVVPSASVVGGGSWALVGSDVGLGEAVVRAGGVCVRYGDVPALISALDVGEVVPETVVLFCPTRGGESGLVSGVGESLSAVLSAVQRWLGEERLFGSRLVVVTCGAVATEAGEDVADLVQAPVWGLLRSVQTENPGRFLLLDHDPDYDPDHGQEISAAASDAAVRAIAAGEESQLAVRGGTVLVPRLSRVAKSAADLEASVRLVSGGTVLVTGASGVLAGVVARHLVVEHGVEHLLLASRRGPDAPGAAELVAELEAAGASVTVAACDVADREAVRELLAAIPAELPLRGVVHTAAVVDDGVVEGLTDERVQRVLAPKVDAAWHLHELTRD</sequence>
<dbReference type="InterPro" id="IPR013968">
    <property type="entry name" value="PKS_KR"/>
</dbReference>
<feature type="region of interest" description="C-terminal hotdog fold" evidence="3">
    <location>
        <begin position="1"/>
        <end position="110"/>
    </location>
</feature>
<dbReference type="InterPro" id="IPR055123">
    <property type="entry name" value="SpnB-like_Rossmann"/>
</dbReference>
<dbReference type="SMART" id="SM00822">
    <property type="entry name" value="PKS_KR"/>
    <property type="match status" value="1"/>
</dbReference>
<proteinExistence type="predicted"/>
<name>A0ABS1Q8Y5_9ACTN</name>
<dbReference type="Pfam" id="PF14765">
    <property type="entry name" value="PS-DH"/>
    <property type="match status" value="1"/>
</dbReference>
<dbReference type="InterPro" id="IPR036291">
    <property type="entry name" value="NAD(P)-bd_dom_sf"/>
</dbReference>
<reference evidence="5 6" key="1">
    <citation type="submission" date="2021-01" db="EMBL/GenBank/DDBJ databases">
        <title>WGS of actinomycetes isolated from Thailand.</title>
        <authorList>
            <person name="Thawai C."/>
        </authorList>
    </citation>
    <scope>NUCLEOTIDE SEQUENCE [LARGE SCALE GENOMIC DNA]</scope>
    <source>
        <strain evidence="5 6">CA3R110</strain>
    </source>
</reference>
<dbReference type="CDD" id="cd08956">
    <property type="entry name" value="KR_3_FAS_SDR_x"/>
    <property type="match status" value="1"/>
</dbReference>
<evidence type="ECO:0000313" key="5">
    <source>
        <dbReference type="EMBL" id="MBL1121131.1"/>
    </source>
</evidence>
<accession>A0ABS1Q8Y5</accession>
<dbReference type="InterPro" id="IPR042104">
    <property type="entry name" value="PKS_dehydratase_sf"/>
</dbReference>
<dbReference type="Gene3D" id="3.40.50.720">
    <property type="entry name" value="NAD(P)-binding Rossmann-like Domain"/>
    <property type="match status" value="1"/>
</dbReference>
<dbReference type="PANTHER" id="PTHR43775:SF51">
    <property type="entry name" value="INACTIVE PHENOLPHTHIOCEROL SYNTHESIS POLYKETIDE SYNTHASE TYPE I PKS1-RELATED"/>
    <property type="match status" value="1"/>
</dbReference>
<feature type="domain" description="PKS/mFAS DH" evidence="4">
    <location>
        <begin position="1"/>
        <end position="110"/>
    </location>
</feature>
<feature type="non-terminal residue" evidence="5">
    <location>
        <position position="1"/>
    </location>
</feature>
<evidence type="ECO:0000256" key="1">
    <source>
        <dbReference type="ARBA" id="ARBA00022679"/>
    </source>
</evidence>
<protein>
    <submittedName>
        <fullName evidence="5">SDR family NAD(P)-dependent oxidoreductase</fullName>
    </submittedName>
</protein>
<organism evidence="5 6">
    <name type="scientific">Streptomyces endocoffeicus</name>
    <dbReference type="NCBI Taxonomy" id="2898945"/>
    <lineage>
        <taxon>Bacteria</taxon>
        <taxon>Bacillati</taxon>
        <taxon>Actinomycetota</taxon>
        <taxon>Actinomycetes</taxon>
        <taxon>Kitasatosporales</taxon>
        <taxon>Streptomycetaceae</taxon>
        <taxon>Streptomyces</taxon>
    </lineage>
</organism>
<dbReference type="SUPFAM" id="SSF51735">
    <property type="entry name" value="NAD(P)-binding Rossmann-fold domains"/>
    <property type="match status" value="2"/>
</dbReference>
<evidence type="ECO:0000259" key="4">
    <source>
        <dbReference type="PROSITE" id="PS52019"/>
    </source>
</evidence>
<dbReference type="PROSITE" id="PS52019">
    <property type="entry name" value="PKS_MFAS_DH"/>
    <property type="match status" value="1"/>
</dbReference>
<comment type="caution">
    <text evidence="3">Lacks conserved residue(s) required for the propagation of feature annotation.</text>
</comment>
<dbReference type="InterPro" id="IPR049551">
    <property type="entry name" value="PKS_DH_C"/>
</dbReference>
<dbReference type="InterPro" id="IPR050091">
    <property type="entry name" value="PKS_NRPS_Biosynth_Enz"/>
</dbReference>
<keyword evidence="1" id="KW-0808">Transferase</keyword>
<feature type="non-terminal residue" evidence="5">
    <location>
        <position position="457"/>
    </location>
</feature>
<dbReference type="PANTHER" id="PTHR43775">
    <property type="entry name" value="FATTY ACID SYNTHASE"/>
    <property type="match status" value="1"/>
</dbReference>
<dbReference type="InterPro" id="IPR057326">
    <property type="entry name" value="KR_dom"/>
</dbReference>
<feature type="region of interest" description="N-terminal hotdog fold" evidence="3">
    <location>
        <position position="1"/>
    </location>
</feature>
<dbReference type="EMBL" id="JAERRG010000149">
    <property type="protein sequence ID" value="MBL1121131.1"/>
    <property type="molecule type" value="Genomic_DNA"/>
</dbReference>
<keyword evidence="2" id="KW-0511">Multifunctional enzyme</keyword>
<dbReference type="Pfam" id="PF22953">
    <property type="entry name" value="SpnB_Rossmann"/>
    <property type="match status" value="1"/>
</dbReference>
<gene>
    <name evidence="5" type="ORF">JK364_54280</name>
</gene>
<evidence type="ECO:0000313" key="6">
    <source>
        <dbReference type="Proteomes" id="UP000621510"/>
    </source>
</evidence>
<evidence type="ECO:0000256" key="3">
    <source>
        <dbReference type="PROSITE-ProRule" id="PRU01363"/>
    </source>
</evidence>